<dbReference type="OrthoDB" id="3196580at2"/>
<evidence type="ECO:0000256" key="2">
    <source>
        <dbReference type="SAM" id="Phobius"/>
    </source>
</evidence>
<keyword evidence="2" id="KW-0812">Transmembrane</keyword>
<evidence type="ECO:0000313" key="3">
    <source>
        <dbReference type="EMBL" id="TIH37373.1"/>
    </source>
</evidence>
<keyword evidence="2" id="KW-0472">Membrane</keyword>
<sequence length="276" mass="30764">MNDARKQQVEERHIATLSAFVLRARRVEAHSLAVDKALLQKLWRMEVTYQFVAAENQGYLIQVLPPEEQVESAAARVRPLILQEDSVHYIKVLNALGYFAKDSGDEKLRNALAAIRSDWNRIQPKGKNILGASTQIEDADGNKSEFLSDTELAFAYIYGDIVHNDVDRLAATKMHGVKERFKAAAPIVGFIMVLTIATLNVTRNMRTTGLLELPEELFTEDVVVSETVFRNKARAWSAPVGTPLHEEFGGERESVDSATSPSDAWQEQKASGEPTL</sequence>
<dbReference type="RefSeq" id="WP_136641794.1">
    <property type="nucleotide sequence ID" value="NZ_QYRT01000012.1"/>
</dbReference>
<dbReference type="Proteomes" id="UP000306192">
    <property type="component" value="Unassembled WGS sequence"/>
</dbReference>
<feature type="compositionally biased region" description="Basic and acidic residues" evidence="1">
    <location>
        <begin position="244"/>
        <end position="255"/>
    </location>
</feature>
<organism evidence="3 4">
    <name type="scientific">Subtercola vilae</name>
    <dbReference type="NCBI Taxonomy" id="2056433"/>
    <lineage>
        <taxon>Bacteria</taxon>
        <taxon>Bacillati</taxon>
        <taxon>Actinomycetota</taxon>
        <taxon>Actinomycetes</taxon>
        <taxon>Micrococcales</taxon>
        <taxon>Microbacteriaceae</taxon>
        <taxon>Subtercola</taxon>
    </lineage>
</organism>
<evidence type="ECO:0000313" key="4">
    <source>
        <dbReference type="Proteomes" id="UP000306192"/>
    </source>
</evidence>
<dbReference type="AlphaFoldDB" id="A0A4T2BZD3"/>
<reference evidence="3 4" key="1">
    <citation type="journal article" date="2019" name="Microorganisms">
        <title>Systematic Affiliation and Genome Analysis of Subtercola vilae DB165(T) with Particular Emphasis on Cold Adaptation of an Isolate from a High-Altitude Cold Volcano Lake.</title>
        <authorList>
            <person name="Villalobos A.S."/>
            <person name="Wiese J."/>
            <person name="Imhoff J.F."/>
            <person name="Dorador C."/>
            <person name="Keller A."/>
            <person name="Hentschel U."/>
        </authorList>
    </citation>
    <scope>NUCLEOTIDE SEQUENCE [LARGE SCALE GENOMIC DNA]</scope>
    <source>
        <strain evidence="3 4">DB165</strain>
    </source>
</reference>
<feature type="transmembrane region" description="Helical" evidence="2">
    <location>
        <begin position="183"/>
        <end position="201"/>
    </location>
</feature>
<protein>
    <submittedName>
        <fullName evidence="3">Uncharacterized protein</fullName>
    </submittedName>
</protein>
<comment type="caution">
    <text evidence="3">The sequence shown here is derived from an EMBL/GenBank/DDBJ whole genome shotgun (WGS) entry which is preliminary data.</text>
</comment>
<evidence type="ECO:0000256" key="1">
    <source>
        <dbReference type="SAM" id="MobiDB-lite"/>
    </source>
</evidence>
<feature type="compositionally biased region" description="Polar residues" evidence="1">
    <location>
        <begin position="256"/>
        <end position="269"/>
    </location>
</feature>
<dbReference type="EMBL" id="QYRT01000012">
    <property type="protein sequence ID" value="TIH37373.1"/>
    <property type="molecule type" value="Genomic_DNA"/>
</dbReference>
<proteinExistence type="predicted"/>
<feature type="region of interest" description="Disordered" evidence="1">
    <location>
        <begin position="241"/>
        <end position="276"/>
    </location>
</feature>
<accession>A0A4T2BZD3</accession>
<gene>
    <name evidence="3" type="ORF">D4765_08165</name>
</gene>
<keyword evidence="2" id="KW-1133">Transmembrane helix</keyword>
<keyword evidence="4" id="KW-1185">Reference proteome</keyword>
<name>A0A4T2BZD3_9MICO</name>